<sequence>MSQIRCLGPVGIPEAYKRYFAKQRANFRAEYGTSGRSLKAWDLTVLHPRHTDDPDTYMDALPLDEDDYIPVYKPVRNPRLTEAMTRFGSGRQEHNLMTLIETDVHNDTREDMLDQAIVIPYRLHKLHRLCVDGEVRQLEVGHAYSFNQQKFHQLFLDDTRIPFRGENPMPASLIVIGYLRK</sequence>
<proteinExistence type="predicted"/>
<dbReference type="AlphaFoldDB" id="A0A7W7KN95"/>
<dbReference type="EMBL" id="JACHLI010000018">
    <property type="protein sequence ID" value="MBB4865423.1"/>
    <property type="molecule type" value="Genomic_DNA"/>
</dbReference>
<comment type="caution">
    <text evidence="1">The sequence shown here is derived from an EMBL/GenBank/DDBJ whole genome shotgun (WGS) entry which is preliminary data.</text>
</comment>
<evidence type="ECO:0000313" key="2">
    <source>
        <dbReference type="Proteomes" id="UP000566995"/>
    </source>
</evidence>
<dbReference type="RefSeq" id="WP_184592899.1">
    <property type="nucleotide sequence ID" value="NZ_JACHLI010000018.1"/>
</dbReference>
<name>A0A7W7KN95_PSENT</name>
<evidence type="ECO:0000313" key="1">
    <source>
        <dbReference type="EMBL" id="MBB4865423.1"/>
    </source>
</evidence>
<protein>
    <submittedName>
        <fullName evidence="1">Uncharacterized protein</fullName>
    </submittedName>
</protein>
<gene>
    <name evidence="1" type="ORF">HNP46_004304</name>
</gene>
<organism evidence="1 2">
    <name type="scientific">Pseudomonas nitroreducens</name>
    <dbReference type="NCBI Taxonomy" id="46680"/>
    <lineage>
        <taxon>Bacteria</taxon>
        <taxon>Pseudomonadati</taxon>
        <taxon>Pseudomonadota</taxon>
        <taxon>Gammaproteobacteria</taxon>
        <taxon>Pseudomonadales</taxon>
        <taxon>Pseudomonadaceae</taxon>
        <taxon>Pseudomonas</taxon>
    </lineage>
</organism>
<reference evidence="1 2" key="1">
    <citation type="submission" date="2020-08" db="EMBL/GenBank/DDBJ databases">
        <title>Functional genomics of gut bacteria from endangered species of beetles.</title>
        <authorList>
            <person name="Carlos-Shanley C."/>
        </authorList>
    </citation>
    <scope>NUCLEOTIDE SEQUENCE [LARGE SCALE GENOMIC DNA]</scope>
    <source>
        <strain evidence="1 2">S00179</strain>
    </source>
</reference>
<dbReference type="Proteomes" id="UP000566995">
    <property type="component" value="Unassembled WGS sequence"/>
</dbReference>
<accession>A0A7W7KN95</accession>